<dbReference type="AlphaFoldDB" id="A0AAD4RDE2"/>
<name>A0AAD4RDE2_9BILA</name>
<dbReference type="EMBL" id="JAKKPZ010000001">
    <property type="protein sequence ID" value="KAI1728782.1"/>
    <property type="molecule type" value="Genomic_DNA"/>
</dbReference>
<dbReference type="Proteomes" id="UP001201812">
    <property type="component" value="Unassembled WGS sequence"/>
</dbReference>
<proteinExistence type="predicted"/>
<comment type="caution">
    <text evidence="1">The sequence shown here is derived from an EMBL/GenBank/DDBJ whole genome shotgun (WGS) entry which is preliminary data.</text>
</comment>
<protein>
    <submittedName>
        <fullName evidence="1">Uncharacterized protein</fullName>
    </submittedName>
</protein>
<accession>A0AAD4RDE2</accession>
<evidence type="ECO:0000313" key="1">
    <source>
        <dbReference type="EMBL" id="KAI1728782.1"/>
    </source>
</evidence>
<evidence type="ECO:0000313" key="2">
    <source>
        <dbReference type="Proteomes" id="UP001201812"/>
    </source>
</evidence>
<gene>
    <name evidence="1" type="ORF">DdX_00985</name>
</gene>
<sequence>MSAKSTKQVEKDLDIRRQASKKIRTSPSHQAILHRHIFRSDCDVNQMTHCGQYLRSIEYLLRMENNFVSNGVIVQLDEKLSLF</sequence>
<organism evidence="1 2">
    <name type="scientific">Ditylenchus destructor</name>
    <dbReference type="NCBI Taxonomy" id="166010"/>
    <lineage>
        <taxon>Eukaryota</taxon>
        <taxon>Metazoa</taxon>
        <taxon>Ecdysozoa</taxon>
        <taxon>Nematoda</taxon>
        <taxon>Chromadorea</taxon>
        <taxon>Rhabditida</taxon>
        <taxon>Tylenchina</taxon>
        <taxon>Tylenchomorpha</taxon>
        <taxon>Sphaerularioidea</taxon>
        <taxon>Anguinidae</taxon>
        <taxon>Anguininae</taxon>
        <taxon>Ditylenchus</taxon>
    </lineage>
</organism>
<reference evidence="1" key="1">
    <citation type="submission" date="2022-01" db="EMBL/GenBank/DDBJ databases">
        <title>Genome Sequence Resource for Two Populations of Ditylenchus destructor, the Migratory Endoparasitic Phytonematode.</title>
        <authorList>
            <person name="Zhang H."/>
            <person name="Lin R."/>
            <person name="Xie B."/>
        </authorList>
    </citation>
    <scope>NUCLEOTIDE SEQUENCE</scope>
    <source>
        <strain evidence="1">BazhouSP</strain>
    </source>
</reference>
<keyword evidence="2" id="KW-1185">Reference proteome</keyword>